<evidence type="ECO:0000313" key="1">
    <source>
        <dbReference type="EMBL" id="KNE94874.1"/>
    </source>
</evidence>
<reference evidence="2" key="1">
    <citation type="submission" date="2014-03" db="EMBL/GenBank/DDBJ databases">
        <title>The Genome Sequence of Puccinia striiformis f. sp. tritici PST-78.</title>
        <authorList>
            <consortium name="The Broad Institute Genome Sequencing Platform"/>
            <person name="Cuomo C."/>
            <person name="Hulbert S."/>
            <person name="Chen X."/>
            <person name="Walker B."/>
            <person name="Young S.K."/>
            <person name="Zeng Q."/>
            <person name="Gargeya S."/>
            <person name="Fitzgerald M."/>
            <person name="Haas B."/>
            <person name="Abouelleil A."/>
            <person name="Alvarado L."/>
            <person name="Arachchi H.M."/>
            <person name="Berlin A.M."/>
            <person name="Chapman S.B."/>
            <person name="Goldberg J."/>
            <person name="Griggs A."/>
            <person name="Gujja S."/>
            <person name="Hansen M."/>
            <person name="Howarth C."/>
            <person name="Imamovic A."/>
            <person name="Larimer J."/>
            <person name="McCowan C."/>
            <person name="Montmayeur A."/>
            <person name="Murphy C."/>
            <person name="Neiman D."/>
            <person name="Pearson M."/>
            <person name="Priest M."/>
            <person name="Roberts A."/>
            <person name="Saif S."/>
            <person name="Shea T."/>
            <person name="Sisk P."/>
            <person name="Sykes S."/>
            <person name="Wortman J."/>
            <person name="Nusbaum C."/>
            <person name="Birren B."/>
        </authorList>
    </citation>
    <scope>NUCLEOTIDE SEQUENCE [LARGE SCALE GENOMIC DNA]</scope>
    <source>
        <strain evidence="2">race PST-78</strain>
    </source>
</reference>
<dbReference type="Proteomes" id="UP000054564">
    <property type="component" value="Unassembled WGS sequence"/>
</dbReference>
<accession>A0A0L0V7A1</accession>
<organism evidence="1 2">
    <name type="scientific">Puccinia striiformis f. sp. tritici PST-78</name>
    <dbReference type="NCBI Taxonomy" id="1165861"/>
    <lineage>
        <taxon>Eukaryota</taxon>
        <taxon>Fungi</taxon>
        <taxon>Dikarya</taxon>
        <taxon>Basidiomycota</taxon>
        <taxon>Pucciniomycotina</taxon>
        <taxon>Pucciniomycetes</taxon>
        <taxon>Pucciniales</taxon>
        <taxon>Pucciniaceae</taxon>
        <taxon>Puccinia</taxon>
    </lineage>
</organism>
<sequence length="168" mass="18796">MALELILAIGIASQRPGSKYSNWFEYSNQKTAAAFFESNRIEFKYSNRFDSQCYALLPGPQMPLREALLAVREGPQKPVEYRCAMPCQSHPSSTQIKMNTKHLQGFLSAQSAALAQKPDALPLGKLGLHPFQKIGSALRMLAYREAADVNNEYFQLAGITEIVLYINH</sequence>
<comment type="caution">
    <text evidence="1">The sequence shown here is derived from an EMBL/GenBank/DDBJ whole genome shotgun (WGS) entry which is preliminary data.</text>
</comment>
<evidence type="ECO:0000313" key="2">
    <source>
        <dbReference type="Proteomes" id="UP000054564"/>
    </source>
</evidence>
<keyword evidence="2" id="KW-1185">Reference proteome</keyword>
<dbReference type="AlphaFoldDB" id="A0A0L0V7A1"/>
<gene>
    <name evidence="1" type="ORF">PSTG_11778</name>
</gene>
<dbReference type="EMBL" id="AJIL01000107">
    <property type="protein sequence ID" value="KNE94874.1"/>
    <property type="molecule type" value="Genomic_DNA"/>
</dbReference>
<proteinExistence type="predicted"/>
<protein>
    <submittedName>
        <fullName evidence="1">Uncharacterized protein</fullName>
    </submittedName>
</protein>
<name>A0A0L0V7A1_9BASI</name>